<dbReference type="Proteomes" id="UP000541426">
    <property type="component" value="Unassembled WGS sequence"/>
</dbReference>
<keyword evidence="2" id="KW-1185">Reference proteome</keyword>
<evidence type="ECO:0000313" key="2">
    <source>
        <dbReference type="Proteomes" id="UP000541426"/>
    </source>
</evidence>
<protein>
    <recommendedName>
        <fullName evidence="3">Phosphatase</fullName>
    </recommendedName>
</protein>
<dbReference type="SUPFAM" id="SSF52799">
    <property type="entry name" value="(Phosphotyrosine protein) phosphatases II"/>
    <property type="match status" value="1"/>
</dbReference>
<dbReference type="InterPro" id="IPR029021">
    <property type="entry name" value="Prot-tyrosine_phosphatase-like"/>
</dbReference>
<gene>
    <name evidence="1" type="ORF">GGQ68_001199</name>
</gene>
<accession>A0A7W6DRS5</accession>
<organism evidence="1 2">
    <name type="scientific">Sagittula marina</name>
    <dbReference type="NCBI Taxonomy" id="943940"/>
    <lineage>
        <taxon>Bacteria</taxon>
        <taxon>Pseudomonadati</taxon>
        <taxon>Pseudomonadota</taxon>
        <taxon>Alphaproteobacteria</taxon>
        <taxon>Rhodobacterales</taxon>
        <taxon>Roseobacteraceae</taxon>
        <taxon>Sagittula</taxon>
    </lineage>
</organism>
<reference evidence="1 2" key="1">
    <citation type="submission" date="2020-08" db="EMBL/GenBank/DDBJ databases">
        <title>Genomic Encyclopedia of Type Strains, Phase IV (KMG-IV): sequencing the most valuable type-strain genomes for metagenomic binning, comparative biology and taxonomic classification.</title>
        <authorList>
            <person name="Goeker M."/>
        </authorList>
    </citation>
    <scope>NUCLEOTIDE SEQUENCE [LARGE SCALE GENOMIC DNA]</scope>
    <source>
        <strain evidence="1 2">DSM 102235</strain>
    </source>
</reference>
<proteinExistence type="predicted"/>
<evidence type="ECO:0000313" key="1">
    <source>
        <dbReference type="EMBL" id="MBB3984883.1"/>
    </source>
</evidence>
<dbReference type="RefSeq" id="WP_183963887.1">
    <property type="nucleotide sequence ID" value="NZ_BAABBZ010000014.1"/>
</dbReference>
<dbReference type="EMBL" id="JACIEJ010000002">
    <property type="protein sequence ID" value="MBB3984883.1"/>
    <property type="molecule type" value="Genomic_DNA"/>
</dbReference>
<comment type="caution">
    <text evidence="1">The sequence shown here is derived from an EMBL/GenBank/DDBJ whole genome shotgun (WGS) entry which is preliminary data.</text>
</comment>
<name>A0A7W6DRS5_9RHOB</name>
<sequence length="186" mass="19701">MTSNSSQIARENGEAVVMHALPVSGGIVVFSSLPGTGGDYQSDLDHLASWRPALVICIATPAELVAAGSHGLSQDVQDKGSRWVHLNVSNDDDPAMTLRTAWPQVSAQARRALLGGGRVMLHAPEGTGLCGMVLLRLMIEAGGAPDEAQDRLRSFFPQALADSRQLDWALQADRGAVPFVRHGGRA</sequence>
<evidence type="ECO:0008006" key="3">
    <source>
        <dbReference type="Google" id="ProtNLM"/>
    </source>
</evidence>
<dbReference type="Gene3D" id="3.90.190.10">
    <property type="entry name" value="Protein tyrosine phosphatase superfamily"/>
    <property type="match status" value="1"/>
</dbReference>
<dbReference type="AlphaFoldDB" id="A0A7W6DRS5"/>